<dbReference type="AlphaFoldDB" id="A0A9J6RN17"/>
<evidence type="ECO:0000313" key="5">
    <source>
        <dbReference type="Proteomes" id="UP001069090"/>
    </source>
</evidence>
<dbReference type="EMBL" id="JAPTGG010000009">
    <property type="protein sequence ID" value="MCZ0865923.1"/>
    <property type="molecule type" value="Genomic_DNA"/>
</dbReference>
<dbReference type="SUPFAM" id="SSF109854">
    <property type="entry name" value="DinB/YfiT-like putative metalloenzymes"/>
    <property type="match status" value="1"/>
</dbReference>
<dbReference type="GO" id="GO:0046872">
    <property type="term" value="F:metal ion binding"/>
    <property type="evidence" value="ECO:0007669"/>
    <property type="project" value="UniProtKB-KW"/>
</dbReference>
<comment type="caution">
    <text evidence="4">The sequence shown here is derived from an EMBL/GenBank/DDBJ whole genome shotgun (WGS) entry which is preliminary data.</text>
</comment>
<dbReference type="PANTHER" id="PTHR37302:SF1">
    <property type="entry name" value="PROTEIN DINB"/>
    <property type="match status" value="1"/>
</dbReference>
<dbReference type="Proteomes" id="UP001069090">
    <property type="component" value="Unassembled WGS sequence"/>
</dbReference>
<feature type="binding site" evidence="3">
    <location>
        <position position="146"/>
    </location>
    <ligand>
        <name>a divalent metal cation</name>
        <dbReference type="ChEBI" id="CHEBI:60240"/>
    </ligand>
</feature>
<sequence>MILEHQFLLLAEYNQQLNKKVYDSASKLENAELSKDRGAFFGSIIGTLNHILVADLIWLNRFSQTELPNDLLLHTKQLPKPKNLDDILYYDIFELYLHRQIIDCEIIELMGKLYYPLLSKNFTYTNSKGAEITKQFSYLLLHFFNHQTHHRGQVTTLLSQEGISVGTTDLLAIIPNEN</sequence>
<dbReference type="InterPro" id="IPR034660">
    <property type="entry name" value="DinB/YfiT-like"/>
</dbReference>
<dbReference type="Pfam" id="PF05163">
    <property type="entry name" value="DinB"/>
    <property type="match status" value="1"/>
</dbReference>
<dbReference type="RefSeq" id="WP_258332077.1">
    <property type="nucleotide sequence ID" value="NZ_JAPTGG010000009.1"/>
</dbReference>
<proteinExistence type="inferred from homology"/>
<comment type="similarity">
    <text evidence="1">Belongs to the DinB family.</text>
</comment>
<evidence type="ECO:0000256" key="1">
    <source>
        <dbReference type="ARBA" id="ARBA00008635"/>
    </source>
</evidence>
<accession>A0A9J6RN17</accession>
<dbReference type="PANTHER" id="PTHR37302">
    <property type="entry name" value="SLR1116 PROTEIN"/>
    <property type="match status" value="1"/>
</dbReference>
<dbReference type="InterPro" id="IPR007837">
    <property type="entry name" value="DinB"/>
</dbReference>
<dbReference type="Gene3D" id="1.20.120.450">
    <property type="entry name" value="dinb family like domain"/>
    <property type="match status" value="1"/>
</dbReference>
<keyword evidence="5" id="KW-1185">Reference proteome</keyword>
<evidence type="ECO:0000313" key="4">
    <source>
        <dbReference type="EMBL" id="MCZ0865923.1"/>
    </source>
</evidence>
<protein>
    <submittedName>
        <fullName evidence="4">Damage-inducible protein DinB</fullName>
    </submittedName>
</protein>
<name>A0A9J6RN17_9GAMM</name>
<evidence type="ECO:0000256" key="3">
    <source>
        <dbReference type="PIRSR" id="PIRSR607837-1"/>
    </source>
</evidence>
<evidence type="ECO:0000256" key="2">
    <source>
        <dbReference type="ARBA" id="ARBA00022723"/>
    </source>
</evidence>
<gene>
    <name evidence="4" type="ORF">O0V09_11970</name>
</gene>
<keyword evidence="2 3" id="KW-0479">Metal-binding</keyword>
<organism evidence="4 5">
    <name type="scientific">Dasania phycosphaerae</name>
    <dbReference type="NCBI Taxonomy" id="2950436"/>
    <lineage>
        <taxon>Bacteria</taxon>
        <taxon>Pseudomonadati</taxon>
        <taxon>Pseudomonadota</taxon>
        <taxon>Gammaproteobacteria</taxon>
        <taxon>Cellvibrionales</taxon>
        <taxon>Spongiibacteraceae</taxon>
        <taxon>Dasania</taxon>
    </lineage>
</organism>
<feature type="binding site" evidence="3">
    <location>
        <position position="50"/>
    </location>
    <ligand>
        <name>a divalent metal cation</name>
        <dbReference type="ChEBI" id="CHEBI:60240"/>
    </ligand>
</feature>
<feature type="binding site" evidence="3">
    <location>
        <position position="150"/>
    </location>
    <ligand>
        <name>a divalent metal cation</name>
        <dbReference type="ChEBI" id="CHEBI:60240"/>
    </ligand>
</feature>
<reference evidence="4 5" key="1">
    <citation type="submission" date="2022-12" db="EMBL/GenBank/DDBJ databases">
        <title>Dasania phycosphaerae sp. nov., isolated from particulate material of the south coast of Korea.</title>
        <authorList>
            <person name="Jiang Y."/>
        </authorList>
    </citation>
    <scope>NUCLEOTIDE SEQUENCE [LARGE SCALE GENOMIC DNA]</scope>
    <source>
        <strain evidence="4 5">GY-19</strain>
    </source>
</reference>